<sequence>SLCVDRFTSVNDSELNVKLLIENLKNVIMKKLFISCVAESLMFLSASSTTSFSAALSQSSTLISVSDSPAFTTSVSVTLTSATSDFTVSAFIISSFCFKEMLYRLDKLHFLVCTLSFFLSISRTIYCIKITKDICVFRNRNADIILFYTHRYETFTLISEIILIKNDNTAETILSHSQASLITFSLFSVRKTVCTLNYKYSALNDF</sequence>
<evidence type="ECO:0000313" key="1">
    <source>
        <dbReference type="EMBL" id="KMW69050.1"/>
    </source>
</evidence>
<proteinExistence type="predicted"/>
<protein>
    <submittedName>
        <fullName evidence="1">Uncharacterized protein</fullName>
    </submittedName>
</protein>
<reference evidence="1" key="1">
    <citation type="submission" date="2010-03" db="EMBL/GenBank/DDBJ databases">
        <title>Annotation of Blastomyces dermatitidis strain ATCC 18188.</title>
        <authorList>
            <consortium name="The Broad Institute Genome Sequencing Platform"/>
            <consortium name="Broad Institute Genome Sequencing Center for Infectious Disease."/>
            <person name="Cuomo C."/>
            <person name="Klein B."/>
            <person name="Sullivan T."/>
            <person name="Heitman J."/>
            <person name="Young S."/>
            <person name="Zeng Q."/>
            <person name="Gargeya S."/>
            <person name="Alvarado L."/>
            <person name="Berlin A.M."/>
            <person name="Chapman S.B."/>
            <person name="Chen Z."/>
            <person name="Freedman E."/>
            <person name="Gellesch M."/>
            <person name="Goldberg J."/>
            <person name="Griggs A."/>
            <person name="Gujja S."/>
            <person name="Heilman E."/>
            <person name="Heiman D."/>
            <person name="Howarth C."/>
            <person name="Mehta T."/>
            <person name="Neiman D."/>
            <person name="Pearson M."/>
            <person name="Roberts A."/>
            <person name="Saif S."/>
            <person name="Shea T."/>
            <person name="Shenoy N."/>
            <person name="Sisk P."/>
            <person name="Stolte C."/>
            <person name="Sykes S."/>
            <person name="White J."/>
            <person name="Yandava C."/>
            <person name="Haas B."/>
            <person name="Nusbaum C."/>
            <person name="Birren B."/>
        </authorList>
    </citation>
    <scope>NUCLEOTIDE SEQUENCE</scope>
    <source>
        <strain evidence="1">ATCC 18188</strain>
    </source>
</reference>
<gene>
    <name evidence="1" type="ORF">BDDG_13231</name>
</gene>
<accession>A0A0J9EV42</accession>
<dbReference type="AlphaFoldDB" id="A0A0J9EV42"/>
<name>A0A0J9EV42_AJEDA</name>
<feature type="non-terminal residue" evidence="1">
    <location>
        <position position="206"/>
    </location>
</feature>
<feature type="non-terminal residue" evidence="1">
    <location>
        <position position="1"/>
    </location>
</feature>
<organism evidence="1">
    <name type="scientific">Ajellomyces dermatitidis (strain ATCC 18188 / CBS 674.68)</name>
    <name type="common">Blastomyces dermatitidis</name>
    <dbReference type="NCBI Taxonomy" id="653446"/>
    <lineage>
        <taxon>Eukaryota</taxon>
        <taxon>Fungi</taxon>
        <taxon>Dikarya</taxon>
        <taxon>Ascomycota</taxon>
        <taxon>Pezizomycotina</taxon>
        <taxon>Eurotiomycetes</taxon>
        <taxon>Eurotiomycetidae</taxon>
        <taxon>Onygenales</taxon>
        <taxon>Ajellomycetaceae</taxon>
        <taxon>Blastomyces</taxon>
    </lineage>
</organism>
<dbReference type="Proteomes" id="UP000007802">
    <property type="component" value="Unassembled WGS sequence"/>
</dbReference>
<dbReference type="EMBL" id="GG749559">
    <property type="protein sequence ID" value="KMW69050.1"/>
    <property type="molecule type" value="Genomic_DNA"/>
</dbReference>